<sequence>MRRVIPHRGVVTQIIRLRRRVFAAAAAAAGWEEDGGSATAAVSSPPRHRRSVVSSAPPPPLRFDVMRFFDLLIPDIAAPPRSTYYGINDCDVVHSVGDLSSGGARAPFRVHEQEKFASDPGLRFLLEDRSGSSNADLEAEREAYDARKVALVRQSLVDINVRTTASYHSGSANGVLNISGARGVRAVTNAWSMRACRPFSTAPPPEPMPPMPESPLLPSTHALEPIFDSEDRYRDSSSLYSCYNPLDFVKKYPVVQFVQLKDATTTKFDKYVLLGWFQSAARDLLKFITEHHRVDLELNAITLDKLVVCCNISASEFLPKFKVRCKIQKATDEGKMRNYQQAANVFKQLIDSSIDDPYLWALLSEDAKDWLHKLDNPKLSEAYLLVNHTCLLPIQLYSHFYLACYDQLMRAPKHFSEDIFSHLPYKSGDAKGYWQFRAFEHPLLRDHLLCRGANYGHADSEQGRYRRNVPSHKTEMLGPYSPEQVDRILHLHFEMTAVDLHEAMWRRKLTDELGLEKFFN</sequence>
<dbReference type="AlphaFoldDB" id="A0A0E0JVG3"/>
<keyword evidence="3" id="KW-1185">Reference proteome</keyword>
<accession>A0A0E0JVG3</accession>
<name>A0A0E0JVG3_ORYPU</name>
<reference evidence="2" key="2">
    <citation type="submission" date="2018-05" db="EMBL/GenBank/DDBJ databases">
        <title>OpunRS2 (Oryza punctata Reference Sequence Version 2).</title>
        <authorList>
            <person name="Zhang J."/>
            <person name="Kudrna D."/>
            <person name="Lee S."/>
            <person name="Talag J."/>
            <person name="Welchert J."/>
            <person name="Wing R.A."/>
        </authorList>
    </citation>
    <scope>NUCLEOTIDE SEQUENCE [LARGE SCALE GENOMIC DNA]</scope>
</reference>
<organism evidence="2">
    <name type="scientific">Oryza punctata</name>
    <name type="common">Red rice</name>
    <dbReference type="NCBI Taxonomy" id="4537"/>
    <lineage>
        <taxon>Eukaryota</taxon>
        <taxon>Viridiplantae</taxon>
        <taxon>Streptophyta</taxon>
        <taxon>Embryophyta</taxon>
        <taxon>Tracheophyta</taxon>
        <taxon>Spermatophyta</taxon>
        <taxon>Magnoliopsida</taxon>
        <taxon>Liliopsida</taxon>
        <taxon>Poales</taxon>
        <taxon>Poaceae</taxon>
        <taxon>BOP clade</taxon>
        <taxon>Oryzoideae</taxon>
        <taxon>Oryzeae</taxon>
        <taxon>Oryzinae</taxon>
        <taxon>Oryza</taxon>
    </lineage>
</organism>
<dbReference type="HOGENOM" id="CLU_524183_0_0_1"/>
<protein>
    <submittedName>
        <fullName evidence="2">Uncharacterized protein</fullName>
    </submittedName>
</protein>
<evidence type="ECO:0000313" key="3">
    <source>
        <dbReference type="Proteomes" id="UP000026962"/>
    </source>
</evidence>
<proteinExistence type="predicted"/>
<reference evidence="2" key="1">
    <citation type="submission" date="2015-04" db="UniProtKB">
        <authorList>
            <consortium name="EnsemblPlants"/>
        </authorList>
    </citation>
    <scope>IDENTIFICATION</scope>
</reference>
<evidence type="ECO:0000313" key="2">
    <source>
        <dbReference type="EnsemblPlants" id="OPUNC02G02850.1"/>
    </source>
</evidence>
<dbReference type="PANTHER" id="PTHR35161">
    <property type="entry name" value="OS02G0303100 PROTEIN"/>
    <property type="match status" value="1"/>
</dbReference>
<dbReference type="PANTHER" id="PTHR35161:SF4">
    <property type="entry name" value="OS02G0303100 PROTEIN"/>
    <property type="match status" value="1"/>
</dbReference>
<dbReference type="EnsemblPlants" id="OPUNC02G02850.1">
    <property type="protein sequence ID" value="OPUNC02G02850.1"/>
    <property type="gene ID" value="OPUNC02G02850"/>
</dbReference>
<feature type="region of interest" description="Disordered" evidence="1">
    <location>
        <begin position="35"/>
        <end position="56"/>
    </location>
</feature>
<evidence type="ECO:0000256" key="1">
    <source>
        <dbReference type="SAM" id="MobiDB-lite"/>
    </source>
</evidence>
<dbReference type="Gramene" id="OPUNC02G02850.1">
    <property type="protein sequence ID" value="OPUNC02G02850.1"/>
    <property type="gene ID" value="OPUNC02G02850"/>
</dbReference>
<dbReference type="Proteomes" id="UP000026962">
    <property type="component" value="Chromosome 2"/>
</dbReference>